<evidence type="ECO:0000313" key="3">
    <source>
        <dbReference type="EMBL" id="RSK43719.1"/>
    </source>
</evidence>
<dbReference type="Proteomes" id="UP000273500">
    <property type="component" value="Unassembled WGS sequence"/>
</dbReference>
<evidence type="ECO:0000313" key="4">
    <source>
        <dbReference type="Proteomes" id="UP000273500"/>
    </source>
</evidence>
<accession>A0A3R9MJH3</accession>
<dbReference type="EMBL" id="RWIT01000023">
    <property type="protein sequence ID" value="RSK43719.1"/>
    <property type="molecule type" value="Genomic_DNA"/>
</dbReference>
<reference evidence="3 4" key="1">
    <citation type="submission" date="2018-12" db="EMBL/GenBank/DDBJ databases">
        <authorList>
            <person name="Feng G."/>
            <person name="Zhu H."/>
        </authorList>
    </citation>
    <scope>NUCLEOTIDE SEQUENCE [LARGE SCALE GENOMIC DNA]</scope>
    <source>
        <strain evidence="3 4">KCTC 12533</strain>
    </source>
</reference>
<feature type="signal peptide" evidence="1">
    <location>
        <begin position="1"/>
        <end position="23"/>
    </location>
</feature>
<keyword evidence="4" id="KW-1185">Reference proteome</keyword>
<sequence length="137" mass="14574">MKWYPTLSAALLLTGLATLTAEAQTTAPPRRSVQPRPRAAAPVGMTMKDGFVVKDGKVMVTRDAHTETLATETSVVNGTKISPAGVVTMPDGTSTTLKEGDYMSLTGRLTTMAMKAEQDSLMALAKNGKGKMKMKKK</sequence>
<keyword evidence="1" id="KW-0732">Signal</keyword>
<feature type="chain" id="PRO_5018760004" description="DUF6799 domain-containing protein" evidence="1">
    <location>
        <begin position="24"/>
        <end position="137"/>
    </location>
</feature>
<comment type="caution">
    <text evidence="3">The sequence shown here is derived from an EMBL/GenBank/DDBJ whole genome shotgun (WGS) entry which is preliminary data.</text>
</comment>
<dbReference type="InterPro" id="IPR046478">
    <property type="entry name" value="DUF6799"/>
</dbReference>
<evidence type="ECO:0000256" key="1">
    <source>
        <dbReference type="SAM" id="SignalP"/>
    </source>
</evidence>
<feature type="domain" description="DUF6799" evidence="2">
    <location>
        <begin position="48"/>
        <end position="109"/>
    </location>
</feature>
<dbReference type="AlphaFoldDB" id="A0A3R9MJH3"/>
<organism evidence="3 4">
    <name type="scientific">Hymenobacter rigui</name>
    <dbReference type="NCBI Taxonomy" id="334424"/>
    <lineage>
        <taxon>Bacteria</taxon>
        <taxon>Pseudomonadati</taxon>
        <taxon>Bacteroidota</taxon>
        <taxon>Cytophagia</taxon>
        <taxon>Cytophagales</taxon>
        <taxon>Hymenobacteraceae</taxon>
        <taxon>Hymenobacter</taxon>
    </lineage>
</organism>
<protein>
    <recommendedName>
        <fullName evidence="2">DUF6799 domain-containing protein</fullName>
    </recommendedName>
</protein>
<evidence type="ECO:0000259" key="2">
    <source>
        <dbReference type="Pfam" id="PF20606"/>
    </source>
</evidence>
<gene>
    <name evidence="3" type="ORF">EI291_21675</name>
</gene>
<name>A0A3R9MJH3_9BACT</name>
<proteinExistence type="predicted"/>
<dbReference type="RefSeq" id="WP_125424380.1">
    <property type="nucleotide sequence ID" value="NZ_RWIT01000023.1"/>
</dbReference>
<dbReference type="OrthoDB" id="883513at2"/>
<dbReference type="Pfam" id="PF20606">
    <property type="entry name" value="DUF6799"/>
    <property type="match status" value="1"/>
</dbReference>